<protein>
    <submittedName>
        <fullName evidence="1">Uncharacterized protein</fullName>
    </submittedName>
</protein>
<evidence type="ECO:0000313" key="2">
    <source>
        <dbReference type="Proteomes" id="UP000002162"/>
    </source>
</evidence>
<dbReference type="EMBL" id="CP000942">
    <property type="protein sequence ID" value="ACA32815.1"/>
    <property type="molecule type" value="Genomic_DNA"/>
</dbReference>
<dbReference type="Proteomes" id="UP000002162">
    <property type="component" value="Chromosome"/>
</dbReference>
<dbReference type="KEGG" id="upa:UPA3_0444"/>
<dbReference type="RefSeq" id="WP_010891766.1">
    <property type="nucleotide sequence ID" value="NC_010503.1"/>
</dbReference>
<organism evidence="1 2">
    <name type="scientific">Ureaplasma parvum serovar 3 (strain ATCC 27815 / 27 / NCTC 11736)</name>
    <dbReference type="NCBI Taxonomy" id="505682"/>
    <lineage>
        <taxon>Bacteria</taxon>
        <taxon>Bacillati</taxon>
        <taxon>Mycoplasmatota</taxon>
        <taxon>Mycoplasmoidales</taxon>
        <taxon>Mycoplasmoidaceae</taxon>
        <taxon>Ureaplasma</taxon>
    </lineage>
</organism>
<proteinExistence type="predicted"/>
<dbReference type="HOGENOM" id="CLU_1229471_0_0_14"/>
<evidence type="ECO:0000313" key="1">
    <source>
        <dbReference type="EMBL" id="ACA32815.1"/>
    </source>
</evidence>
<dbReference type="AlphaFoldDB" id="A0A2C9DY58"/>
<reference evidence="1 2" key="1">
    <citation type="submission" date="2008-02" db="EMBL/GenBank/DDBJ databases">
        <title>Genome sequence of Ureaplasma parvum serovar 3.</title>
        <authorList>
            <person name="Methe B.A."/>
            <person name="Glass J."/>
            <person name="Waites K."/>
            <person name="Shrivastava S."/>
        </authorList>
    </citation>
    <scope>NUCLEOTIDE SEQUENCE [LARGE SCALE GENOMIC DNA]</scope>
    <source>
        <strain evidence="2">ATCC 27815 / 27 / NCTC 11736</strain>
    </source>
</reference>
<dbReference type="GeneID" id="29672181"/>
<name>A0A2C9DY58_UREP2</name>
<accession>A0A2C9DY58</accession>
<gene>
    <name evidence="1" type="ordered locus">UPA3_0444</name>
</gene>
<sequence>MATSNDLLIYSNLKQTPKYQIDNKKLKEDFVKNNNWLSENVDYHLSIFKDIKYDFYLSHWCYQYWIDQNRLDVILKLIYNANKIILYPNGNAELYYVANYYAQAIKNLIREDPHLSKQKINDHLNNFINMKSFLEAKNYFSSQLNNNKDWLTVFVLNKLFKIFTIGESWVDSKYFSFNKELMPKSYKIRTNYASVLNSLNLSLDAKNQFKKKILSTLLEYTIKHF</sequence>